<dbReference type="HOGENOM" id="CLU_2231512_0_0_4"/>
<dbReference type="AlphaFoldDB" id="A0A0H2WA93"/>
<feature type="region of interest" description="Disordered" evidence="1">
    <location>
        <begin position="73"/>
        <end position="105"/>
    </location>
</feature>
<accession>A0A0H2WA93</accession>
<proteinExistence type="predicted"/>
<dbReference type="Proteomes" id="UP000006693">
    <property type="component" value="Chromosome 2"/>
</dbReference>
<dbReference type="KEGG" id="bma:BMAA0033"/>
<sequence length="105" mass="11683">MFDGGCVRAAVAFRRARPRRSRGRLIQPEKEETHVVCRARGADRGCQPVFTARADRRRRRFARCAAHLRDAARGRAMADDPGLSRSAGTALQVREAEHRAQGGTE</sequence>
<evidence type="ECO:0000313" key="2">
    <source>
        <dbReference type="EMBL" id="AAU45524.1"/>
    </source>
</evidence>
<dbReference type="EMBL" id="CP000011">
    <property type="protein sequence ID" value="AAU45524.1"/>
    <property type="molecule type" value="Genomic_DNA"/>
</dbReference>
<name>A0A0H2WA93_BURMA</name>
<reference evidence="2 3" key="1">
    <citation type="journal article" date="2004" name="Proc. Natl. Acad. Sci. U.S.A.">
        <title>Structural flexibility in the Burkholderia mallei genome.</title>
        <authorList>
            <person name="Nierman W.C."/>
            <person name="DeShazer D."/>
            <person name="Kim H.S."/>
            <person name="Tettelin H."/>
            <person name="Nelson K.E."/>
            <person name="Feldblyum T."/>
            <person name="Ulrich R.L."/>
            <person name="Ronning C.M."/>
            <person name="Brinkac L.M."/>
            <person name="Daugherty S.C."/>
            <person name="Davidsen T.D."/>
            <person name="Deboy R.T."/>
            <person name="Dimitrov G."/>
            <person name="Dodson R.J."/>
            <person name="Durkin A.S."/>
            <person name="Gwinn M.L."/>
            <person name="Haft D.H."/>
            <person name="Khouri H."/>
            <person name="Kolonay J.F."/>
            <person name="Madupu R."/>
            <person name="Mohammoud Y."/>
            <person name="Nelson W.C."/>
            <person name="Radune D."/>
            <person name="Romero C.M."/>
            <person name="Sarria S."/>
            <person name="Selengut J."/>
            <person name="Shamblin C."/>
            <person name="Sullivan S.A."/>
            <person name="White O."/>
            <person name="Yu Y."/>
            <person name="Zafar N."/>
            <person name="Zhou L."/>
            <person name="Fraser C.M."/>
        </authorList>
    </citation>
    <scope>NUCLEOTIDE SEQUENCE [LARGE SCALE GENOMIC DNA]</scope>
    <source>
        <strain evidence="2 3">ATCC 23344</strain>
    </source>
</reference>
<evidence type="ECO:0000313" key="3">
    <source>
        <dbReference type="Proteomes" id="UP000006693"/>
    </source>
</evidence>
<organism evidence="2 3">
    <name type="scientific">Burkholderia mallei (strain ATCC 23344)</name>
    <dbReference type="NCBI Taxonomy" id="243160"/>
    <lineage>
        <taxon>Bacteria</taxon>
        <taxon>Pseudomonadati</taxon>
        <taxon>Pseudomonadota</taxon>
        <taxon>Betaproteobacteria</taxon>
        <taxon>Burkholderiales</taxon>
        <taxon>Burkholderiaceae</taxon>
        <taxon>Burkholderia</taxon>
        <taxon>pseudomallei group</taxon>
    </lineage>
</organism>
<evidence type="ECO:0000256" key="1">
    <source>
        <dbReference type="SAM" id="MobiDB-lite"/>
    </source>
</evidence>
<gene>
    <name evidence="2" type="ordered locus">BMAA0033</name>
</gene>
<protein>
    <submittedName>
        <fullName evidence="2">Uncharacterized protein</fullName>
    </submittedName>
</protein>
<keyword evidence="3" id="KW-1185">Reference proteome</keyword>
<feature type="compositionally biased region" description="Basic and acidic residues" evidence="1">
    <location>
        <begin position="94"/>
        <end position="105"/>
    </location>
</feature>